<name>A0A0B6ALB1_PRIM2</name>
<dbReference type="HOGENOM" id="CLU_119999_1_1_9"/>
<dbReference type="InterPro" id="IPR050769">
    <property type="entry name" value="NAT_camello-type"/>
</dbReference>
<dbReference type="Gene3D" id="3.40.630.30">
    <property type="match status" value="1"/>
</dbReference>
<dbReference type="CDD" id="cd04301">
    <property type="entry name" value="NAT_SF"/>
    <property type="match status" value="1"/>
</dbReference>
<dbReference type="SUPFAM" id="SSF55729">
    <property type="entry name" value="Acyl-CoA N-acyltransferases (Nat)"/>
    <property type="match status" value="1"/>
</dbReference>
<evidence type="ECO:0000313" key="2">
    <source>
        <dbReference type="EMBL" id="AJI25670.1"/>
    </source>
</evidence>
<dbReference type="RefSeq" id="WP_034655843.1">
    <property type="nucleotide sequence ID" value="NZ_CP009921.1"/>
</dbReference>
<dbReference type="Proteomes" id="UP000031829">
    <property type="component" value="Plasmid pBMV_2"/>
</dbReference>
<dbReference type="PANTHER" id="PTHR13947">
    <property type="entry name" value="GNAT FAMILY N-ACETYLTRANSFERASE"/>
    <property type="match status" value="1"/>
</dbReference>
<dbReference type="InterPro" id="IPR000182">
    <property type="entry name" value="GNAT_dom"/>
</dbReference>
<evidence type="ECO:0000256" key="1">
    <source>
        <dbReference type="ARBA" id="ARBA00022679"/>
    </source>
</evidence>
<geneLocation type="plasmid" evidence="2 3">
    <name>pBMV_2</name>
</geneLocation>
<organism evidence="2 3">
    <name type="scientific">Priestia megaterium (strain ATCC 14581 / DSM 32 / CCUG 1817 / JCM 2506 / NBRC 15308 / NCIMB 9376 / NCTC 10342 / NRRL B-14308 / VKM B-512 / Ford 19)</name>
    <name type="common">Bacillus megaterium</name>
    <dbReference type="NCBI Taxonomy" id="1348623"/>
    <lineage>
        <taxon>Bacteria</taxon>
        <taxon>Bacillati</taxon>
        <taxon>Bacillota</taxon>
        <taxon>Bacilli</taxon>
        <taxon>Bacillales</taxon>
        <taxon>Bacillaceae</taxon>
        <taxon>Priestia</taxon>
    </lineage>
</organism>
<proteinExistence type="predicted"/>
<protein>
    <submittedName>
        <fullName evidence="2">Acetyltransferase domain protein</fullName>
    </submittedName>
</protein>
<accession>A0A0B6ALB1</accession>
<reference evidence="2 3" key="1">
    <citation type="journal article" date="2015" name="Genome Announc.">
        <title>Complete genome sequences for 35 biothreat assay-relevant bacillus species.</title>
        <authorList>
            <person name="Johnson S.L."/>
            <person name="Daligault H.E."/>
            <person name="Davenport K.W."/>
            <person name="Jaissle J."/>
            <person name="Frey K.G."/>
            <person name="Ladner J.T."/>
            <person name="Broomall S.M."/>
            <person name="Bishop-Lilly K.A."/>
            <person name="Bruce D.C."/>
            <person name="Gibbons H.S."/>
            <person name="Coyne S.R."/>
            <person name="Lo C.C."/>
            <person name="Meincke L."/>
            <person name="Munk A.C."/>
            <person name="Koroleva G.I."/>
            <person name="Rosenzweig C.N."/>
            <person name="Palacios G.F."/>
            <person name="Redden C.L."/>
            <person name="Minogue T.D."/>
            <person name="Chain P.S."/>
        </authorList>
    </citation>
    <scope>NUCLEOTIDE SEQUENCE [LARGE SCALE GENOMIC DNA]</scope>
    <source>
        <strain evidence="3">ATCC 14581 / DSM 32 / JCM 2506 / NBRC 15308 / NCIMB 9376 / NCTC 10342 / NRRL B-14308 / VKM B-512</strain>
        <plasmid evidence="2 3">pBMV_2</plasmid>
    </source>
</reference>
<dbReference type="Pfam" id="PF00583">
    <property type="entry name" value="Acetyltransf_1"/>
    <property type="match status" value="1"/>
</dbReference>
<dbReference type="InterPro" id="IPR016181">
    <property type="entry name" value="Acyl_CoA_acyltransferase"/>
</dbReference>
<sequence length="149" mass="17162">MKQFELKRVKDLLNIDLTNLIIESKKEGFLFLERLINDYKNGTNTFSKPGEILYGVFNQEGSVIAIGGINKDPFSTNERIGRLRRFYVSKDHRRKGVGKRLVTRILKDASEHYESIVLYTDTEHADKFYTSLGFIKDNSVSKSTHSLNL</sequence>
<dbReference type="KEGG" id="bmeg:BG04_5633"/>
<dbReference type="EMBL" id="CP009921">
    <property type="protein sequence ID" value="AJI25670.1"/>
    <property type="molecule type" value="Genomic_DNA"/>
</dbReference>
<dbReference type="GO" id="GO:0008080">
    <property type="term" value="F:N-acetyltransferase activity"/>
    <property type="evidence" value="ECO:0007669"/>
    <property type="project" value="InterPro"/>
</dbReference>
<dbReference type="GeneID" id="93645880"/>
<keyword evidence="2" id="KW-0614">Plasmid</keyword>
<keyword evidence="1 2" id="KW-0808">Transferase</keyword>
<dbReference type="PANTHER" id="PTHR13947:SF37">
    <property type="entry name" value="LD18367P"/>
    <property type="match status" value="1"/>
</dbReference>
<dbReference type="AlphaFoldDB" id="A0A0B6ALB1"/>
<gene>
    <name evidence="2" type="ORF">BG04_5633</name>
</gene>
<dbReference type="PROSITE" id="PS51186">
    <property type="entry name" value="GNAT"/>
    <property type="match status" value="1"/>
</dbReference>
<evidence type="ECO:0000313" key="3">
    <source>
        <dbReference type="Proteomes" id="UP000031829"/>
    </source>
</evidence>